<accession>A0A4S5E013</accession>
<gene>
    <name evidence="1" type="ORF">E8P82_14735</name>
</gene>
<dbReference type="Proteomes" id="UP000305233">
    <property type="component" value="Unassembled WGS sequence"/>
</dbReference>
<name>A0A4S5E013_9MICC</name>
<evidence type="ECO:0000313" key="1">
    <source>
        <dbReference type="EMBL" id="THJ64590.1"/>
    </source>
</evidence>
<dbReference type="RefSeq" id="WP_136455808.1">
    <property type="nucleotide sequence ID" value="NZ_SSWH01000024.1"/>
</dbReference>
<sequence>MHSSIPENPGPVIPGCFEQDCDPEILAMYGREEWAGPKAYAADDQLGAWTYWTPELGIVVTVDTAGTTMMHTVDELQAFHAAIGGLLAKLDARNVQD</sequence>
<dbReference type="EMBL" id="SSWH01000024">
    <property type="protein sequence ID" value="THJ64590.1"/>
    <property type="molecule type" value="Genomic_DNA"/>
</dbReference>
<reference evidence="1 2" key="1">
    <citation type="submission" date="2019-04" db="EMBL/GenBank/DDBJ databases">
        <authorList>
            <person name="Liu Q."/>
            <person name="Xin Y.-H."/>
        </authorList>
    </citation>
    <scope>NUCLEOTIDE SEQUENCE [LARGE SCALE GENOMIC DNA]</scope>
    <source>
        <strain evidence="1 2">AM23</strain>
    </source>
</reference>
<organism evidence="1 2">
    <name type="scientific">Arthrobacter echini</name>
    <dbReference type="NCBI Taxonomy" id="1529066"/>
    <lineage>
        <taxon>Bacteria</taxon>
        <taxon>Bacillati</taxon>
        <taxon>Actinomycetota</taxon>
        <taxon>Actinomycetes</taxon>
        <taxon>Micrococcales</taxon>
        <taxon>Micrococcaceae</taxon>
        <taxon>Arthrobacter</taxon>
    </lineage>
</organism>
<evidence type="ECO:0000313" key="2">
    <source>
        <dbReference type="Proteomes" id="UP000305233"/>
    </source>
</evidence>
<keyword evidence="2" id="KW-1185">Reference proteome</keyword>
<comment type="caution">
    <text evidence="1">The sequence shown here is derived from an EMBL/GenBank/DDBJ whole genome shotgun (WGS) entry which is preliminary data.</text>
</comment>
<dbReference type="AlphaFoldDB" id="A0A4S5E013"/>
<proteinExistence type="predicted"/>
<protein>
    <submittedName>
        <fullName evidence="1">Uncharacterized protein</fullName>
    </submittedName>
</protein>